<protein>
    <submittedName>
        <fullName evidence="3">Uncharacterized protein</fullName>
    </submittedName>
</protein>
<keyword evidence="1" id="KW-0175">Coiled coil</keyword>
<dbReference type="EnsemblMetazoa" id="CJA41391.1">
    <property type="protein sequence ID" value="CJA41391.1"/>
    <property type="gene ID" value="WBGene00217239"/>
</dbReference>
<reference evidence="4" key="1">
    <citation type="submission" date="2010-08" db="EMBL/GenBank/DDBJ databases">
        <authorList>
            <consortium name="Caenorhabditis japonica Sequencing Consortium"/>
            <person name="Wilson R.K."/>
        </authorList>
    </citation>
    <scope>NUCLEOTIDE SEQUENCE [LARGE SCALE GENOMIC DNA]</scope>
    <source>
        <strain evidence="4">DF5081</strain>
    </source>
</reference>
<evidence type="ECO:0000256" key="1">
    <source>
        <dbReference type="SAM" id="Coils"/>
    </source>
</evidence>
<sequence length="134" mass="15547">MRNLIISLLIFGTAVALLPYPSPTFSTDRIEGHPLRSKRYLLITQHARQVQEEFEVYQRHLGELQKAIEDQEERSLMKIGANIVVHEGKGTISGKLMGCTEPVRVKREWFATMSPEELRDRMTLYDMSIKKKHH</sequence>
<keyword evidence="4" id="KW-1185">Reference proteome</keyword>
<accession>A0A8R1EPN9</accession>
<reference evidence="3" key="2">
    <citation type="submission" date="2022-06" db="UniProtKB">
        <authorList>
            <consortium name="EnsemblMetazoa"/>
        </authorList>
    </citation>
    <scope>IDENTIFICATION</scope>
    <source>
        <strain evidence="3">DF5081</strain>
    </source>
</reference>
<keyword evidence="2" id="KW-0732">Signal</keyword>
<proteinExistence type="predicted"/>
<evidence type="ECO:0000256" key="2">
    <source>
        <dbReference type="SAM" id="SignalP"/>
    </source>
</evidence>
<evidence type="ECO:0000313" key="4">
    <source>
        <dbReference type="Proteomes" id="UP000005237"/>
    </source>
</evidence>
<feature type="signal peptide" evidence="2">
    <location>
        <begin position="1"/>
        <end position="16"/>
    </location>
</feature>
<feature type="coiled-coil region" evidence="1">
    <location>
        <begin position="47"/>
        <end position="74"/>
    </location>
</feature>
<evidence type="ECO:0000313" key="3">
    <source>
        <dbReference type="EnsemblMetazoa" id="CJA41391.1"/>
    </source>
</evidence>
<name>A0A8R1EPN9_CAEJA</name>
<dbReference type="AlphaFoldDB" id="A0A8R1EPN9"/>
<organism evidence="3 4">
    <name type="scientific">Caenorhabditis japonica</name>
    <dbReference type="NCBI Taxonomy" id="281687"/>
    <lineage>
        <taxon>Eukaryota</taxon>
        <taxon>Metazoa</taxon>
        <taxon>Ecdysozoa</taxon>
        <taxon>Nematoda</taxon>
        <taxon>Chromadorea</taxon>
        <taxon>Rhabditida</taxon>
        <taxon>Rhabditina</taxon>
        <taxon>Rhabditomorpha</taxon>
        <taxon>Rhabditoidea</taxon>
        <taxon>Rhabditidae</taxon>
        <taxon>Peloderinae</taxon>
        <taxon>Caenorhabditis</taxon>
    </lineage>
</organism>
<feature type="chain" id="PRO_5035930355" evidence="2">
    <location>
        <begin position="17"/>
        <end position="134"/>
    </location>
</feature>
<dbReference type="Proteomes" id="UP000005237">
    <property type="component" value="Unassembled WGS sequence"/>
</dbReference>